<gene>
    <name evidence="1" type="ORF">JV46_06940</name>
</gene>
<dbReference type="Proteomes" id="UP000030856">
    <property type="component" value="Unassembled WGS sequence"/>
</dbReference>
<organism evidence="1 2">
    <name type="scientific">Solemya velum gill symbiont</name>
    <dbReference type="NCBI Taxonomy" id="2340"/>
    <lineage>
        <taxon>Bacteria</taxon>
        <taxon>Pseudomonadati</taxon>
        <taxon>Pseudomonadota</taxon>
        <taxon>Gammaproteobacteria</taxon>
        <taxon>sulfur-oxidizing symbionts</taxon>
    </lineage>
</organism>
<sequence>MEKPVYYFDVEIKKRELLSRLLLAAMLAERGCHTFVGPRARRKEQFDRLSLTSGAVVKKSIPAHAIDQIRGLHDSGFGCIAMDEEGLLVDNLERFATVKQSPQTVSLTEKIFLWGDKQREFLKQRYPLDEEKFLTPGNVRVLLWKNRYYGYFDESVKSISNKYEDFILVVSNFGFYTNREMYETRYYENGHFDNEENRIEYEDRIKKLEFIYNAFVSIVKRLACDGRMVVFRAHPGDNVEYIEREFEGLDNIFICATGEVTPWILASSALIHNCCTTAIEAAFMNKKVVSYCPDGVTRYSLDSVNNVGHIADNANDAIKFLGDEYGMADGDMTIDGFLRQDISLDEYCTEFMSVKYISDFDVKSNTVSDGLYNLAGGIRYSFRVFRESLILNKQERIVKKTMRDKFPFTRPNEVNKFLGCLMDNGVVRKKITALPVKYNLFYIHSD</sequence>
<reference evidence="1 2" key="1">
    <citation type="journal article" date="2014" name="BMC Genomics">
        <title>The genome of the intracellular bacterium of the coastal bivalve, Solemya velum: a blueprint for thriving in and out of symbiosis.</title>
        <authorList>
            <person name="Dmytrenko O."/>
            <person name="Russell S.L."/>
            <person name="Loo W.T."/>
            <person name="Fontanez K.M."/>
            <person name="Liao L."/>
            <person name="Roeselers G."/>
            <person name="Sharma R."/>
            <person name="Stewart F.J."/>
            <person name="Newton I.L."/>
            <person name="Woyke T."/>
            <person name="Wu D."/>
            <person name="Lang J.M."/>
            <person name="Eisen J.A."/>
            <person name="Cavanaugh C.M."/>
        </authorList>
    </citation>
    <scope>NUCLEOTIDE SEQUENCE [LARGE SCALE GENOMIC DNA]</scope>
    <source>
        <strain evidence="1 2">WH</strain>
    </source>
</reference>
<dbReference type="Gene3D" id="3.40.50.12580">
    <property type="match status" value="1"/>
</dbReference>
<evidence type="ECO:0000313" key="1">
    <source>
        <dbReference type="EMBL" id="KHF25378.1"/>
    </source>
</evidence>
<dbReference type="InterPro" id="IPR030906">
    <property type="entry name" value="Surf_polysacc"/>
</dbReference>
<dbReference type="STRING" id="2340.JV46_06940"/>
<protein>
    <submittedName>
        <fullName evidence="1">Uncharacterized protein</fullName>
    </submittedName>
</protein>
<evidence type="ECO:0000313" key="2">
    <source>
        <dbReference type="Proteomes" id="UP000030856"/>
    </source>
</evidence>
<name>A0A0B0H5C7_SOVGS</name>
<dbReference type="AlphaFoldDB" id="A0A0B0H5C7"/>
<comment type="caution">
    <text evidence="1">The sequence shown here is derived from an EMBL/GenBank/DDBJ whole genome shotgun (WGS) entry which is preliminary data.</text>
</comment>
<accession>A0A0B0H5C7</accession>
<keyword evidence="2" id="KW-1185">Reference proteome</keyword>
<dbReference type="eggNOG" id="COG0381">
    <property type="taxonomic scope" value="Bacteria"/>
</dbReference>
<dbReference type="InterPro" id="IPR043148">
    <property type="entry name" value="TagF_C"/>
</dbReference>
<dbReference type="RefSeq" id="WP_043117608.1">
    <property type="nucleotide sequence ID" value="NZ_JRAA01000002.1"/>
</dbReference>
<proteinExistence type="predicted"/>
<dbReference type="EMBL" id="JRAA01000002">
    <property type="protein sequence ID" value="KHF25378.1"/>
    <property type="molecule type" value="Genomic_DNA"/>
</dbReference>
<dbReference type="NCBIfam" id="TIGR04396">
    <property type="entry name" value="surf_polysacc"/>
    <property type="match status" value="1"/>
</dbReference>
<dbReference type="OrthoDB" id="5430637at2"/>